<dbReference type="AlphaFoldDB" id="A0A6A7Y5D3"/>
<accession>A0A6A7Y5D3</accession>
<protein>
    <submittedName>
        <fullName evidence="1">Uncharacterized protein</fullName>
    </submittedName>
</protein>
<evidence type="ECO:0000313" key="2">
    <source>
        <dbReference type="Proteomes" id="UP000332515"/>
    </source>
</evidence>
<proteinExistence type="predicted"/>
<dbReference type="RefSeq" id="WP_153485029.1">
    <property type="nucleotide sequence ID" value="NZ_VWNA01000001.1"/>
</dbReference>
<comment type="caution">
    <text evidence="1">The sequence shown here is derived from an EMBL/GenBank/DDBJ whole genome shotgun (WGS) entry which is preliminary data.</text>
</comment>
<sequence>MAATSDQFTLSRSGAEYGYPVKGATRIFARTLVALTSAGLAVPAGTAGAVKIAGLSLHHADNRDGADAGGIVRTERGTYALSFDVAPTAANLRAAVYAVDDVTVSLDSSSGARLQVGTLDGIEAGTPWTRVSS</sequence>
<keyword evidence="2" id="KW-1185">Reference proteome</keyword>
<dbReference type="EMBL" id="VWNA01000001">
    <property type="protein sequence ID" value="MQT14394.1"/>
    <property type="molecule type" value="Genomic_DNA"/>
</dbReference>
<evidence type="ECO:0000313" key="1">
    <source>
        <dbReference type="EMBL" id="MQT14394.1"/>
    </source>
</evidence>
<name>A0A6A7Y5D3_9HYPH</name>
<gene>
    <name evidence="1" type="ORF">F0357_17410</name>
</gene>
<organism evidence="1 2">
    <name type="scientific">Segnochrobactrum spirostomi</name>
    <dbReference type="NCBI Taxonomy" id="2608987"/>
    <lineage>
        <taxon>Bacteria</taxon>
        <taxon>Pseudomonadati</taxon>
        <taxon>Pseudomonadota</taxon>
        <taxon>Alphaproteobacteria</taxon>
        <taxon>Hyphomicrobiales</taxon>
        <taxon>Segnochrobactraceae</taxon>
        <taxon>Segnochrobactrum</taxon>
    </lineage>
</organism>
<reference evidence="1 2" key="1">
    <citation type="submission" date="2019-09" db="EMBL/GenBank/DDBJ databases">
        <title>Segnochrobactrum spirostomi gen. nov., sp. nov., isolated from the ciliate Spirostomum cf. yagiui and description of a novel family, Segnochrobactraceae fam. nov. within the order Rhizobiales of the class Alphaproteobacteria.</title>
        <authorList>
            <person name="Akter S."/>
            <person name="Shazib S.U.A."/>
            <person name="Shin M.K."/>
        </authorList>
    </citation>
    <scope>NUCLEOTIDE SEQUENCE [LARGE SCALE GENOMIC DNA]</scope>
    <source>
        <strain evidence="1 2">Sp-1</strain>
    </source>
</reference>
<dbReference type="Proteomes" id="UP000332515">
    <property type="component" value="Unassembled WGS sequence"/>
</dbReference>